<dbReference type="PANTHER" id="PTHR24264:SF20">
    <property type="entry name" value="TRYPSIN-LIKE"/>
    <property type="match status" value="1"/>
</dbReference>
<gene>
    <name evidence="9" type="primary">Dgri\GH24443</name>
    <name evidence="9" type="ORF">Dgri_GH24443</name>
</gene>
<dbReference type="Gene3D" id="2.40.10.10">
    <property type="entry name" value="Trypsin-like serine proteases"/>
    <property type="match status" value="1"/>
</dbReference>
<keyword evidence="7" id="KW-0732">Signal</keyword>
<dbReference type="InterPro" id="IPR050127">
    <property type="entry name" value="Serine_Proteases_S1"/>
</dbReference>
<dbReference type="InterPro" id="IPR009003">
    <property type="entry name" value="Peptidase_S1_PA"/>
</dbReference>
<dbReference type="OMA" id="PLMCNSI"/>
<dbReference type="SMART" id="SM00020">
    <property type="entry name" value="Tryp_SPc"/>
    <property type="match status" value="1"/>
</dbReference>
<evidence type="ECO:0000256" key="6">
    <source>
        <dbReference type="RuleBase" id="RU363034"/>
    </source>
</evidence>
<dbReference type="PROSITE" id="PS00134">
    <property type="entry name" value="TRYPSIN_HIS"/>
    <property type="match status" value="1"/>
</dbReference>
<evidence type="ECO:0000256" key="4">
    <source>
        <dbReference type="ARBA" id="ARBA00022825"/>
    </source>
</evidence>
<dbReference type="MEROPS" id="S01.B75"/>
<dbReference type="PROSITE" id="PS50240">
    <property type="entry name" value="TRYPSIN_DOM"/>
    <property type="match status" value="1"/>
</dbReference>
<reference evidence="9 10" key="1">
    <citation type="journal article" date="2007" name="Nature">
        <title>Evolution of genes and genomes on the Drosophila phylogeny.</title>
        <authorList>
            <consortium name="Drosophila 12 Genomes Consortium"/>
            <person name="Clark A.G."/>
            <person name="Eisen M.B."/>
            <person name="Smith D.R."/>
            <person name="Bergman C.M."/>
            <person name="Oliver B."/>
            <person name="Markow T.A."/>
            <person name="Kaufman T.C."/>
            <person name="Kellis M."/>
            <person name="Gelbart W."/>
            <person name="Iyer V.N."/>
            <person name="Pollard D.A."/>
            <person name="Sackton T.B."/>
            <person name="Larracuente A.M."/>
            <person name="Singh N.D."/>
            <person name="Abad J.P."/>
            <person name="Abt D.N."/>
            <person name="Adryan B."/>
            <person name="Aguade M."/>
            <person name="Akashi H."/>
            <person name="Anderson W.W."/>
            <person name="Aquadro C.F."/>
            <person name="Ardell D.H."/>
            <person name="Arguello R."/>
            <person name="Artieri C.G."/>
            <person name="Barbash D.A."/>
            <person name="Barker D."/>
            <person name="Barsanti P."/>
            <person name="Batterham P."/>
            <person name="Batzoglou S."/>
            <person name="Begun D."/>
            <person name="Bhutkar A."/>
            <person name="Blanco E."/>
            <person name="Bosak S.A."/>
            <person name="Bradley R.K."/>
            <person name="Brand A.D."/>
            <person name="Brent M.R."/>
            <person name="Brooks A.N."/>
            <person name="Brown R.H."/>
            <person name="Butlin R.K."/>
            <person name="Caggese C."/>
            <person name="Calvi B.R."/>
            <person name="Bernardo de Carvalho A."/>
            <person name="Caspi A."/>
            <person name="Castrezana S."/>
            <person name="Celniker S.E."/>
            <person name="Chang J.L."/>
            <person name="Chapple C."/>
            <person name="Chatterji S."/>
            <person name="Chinwalla A."/>
            <person name="Civetta A."/>
            <person name="Clifton S.W."/>
            <person name="Comeron J.M."/>
            <person name="Costello J.C."/>
            <person name="Coyne J.A."/>
            <person name="Daub J."/>
            <person name="David R.G."/>
            <person name="Delcher A.L."/>
            <person name="Delehaunty K."/>
            <person name="Do C.B."/>
            <person name="Ebling H."/>
            <person name="Edwards K."/>
            <person name="Eickbush T."/>
            <person name="Evans J.D."/>
            <person name="Filipski A."/>
            <person name="Findeiss S."/>
            <person name="Freyhult E."/>
            <person name="Fulton L."/>
            <person name="Fulton R."/>
            <person name="Garcia A.C."/>
            <person name="Gardiner A."/>
            <person name="Garfield D.A."/>
            <person name="Garvin B.E."/>
            <person name="Gibson G."/>
            <person name="Gilbert D."/>
            <person name="Gnerre S."/>
            <person name="Godfrey J."/>
            <person name="Good R."/>
            <person name="Gotea V."/>
            <person name="Gravely B."/>
            <person name="Greenberg A.J."/>
            <person name="Griffiths-Jones S."/>
            <person name="Gross S."/>
            <person name="Guigo R."/>
            <person name="Gustafson E.A."/>
            <person name="Haerty W."/>
            <person name="Hahn M.W."/>
            <person name="Halligan D.L."/>
            <person name="Halpern A.L."/>
            <person name="Halter G.M."/>
            <person name="Han M.V."/>
            <person name="Heger A."/>
            <person name="Hillier L."/>
            <person name="Hinrichs A.S."/>
            <person name="Holmes I."/>
            <person name="Hoskins R.A."/>
            <person name="Hubisz M.J."/>
            <person name="Hultmark D."/>
            <person name="Huntley M.A."/>
            <person name="Jaffe D.B."/>
            <person name="Jagadeeshan S."/>
            <person name="Jeck W.R."/>
            <person name="Johnson J."/>
            <person name="Jones C.D."/>
            <person name="Jordan W.C."/>
            <person name="Karpen G.H."/>
            <person name="Kataoka E."/>
            <person name="Keightley P.D."/>
            <person name="Kheradpour P."/>
            <person name="Kirkness E.F."/>
            <person name="Koerich L.B."/>
            <person name="Kristiansen K."/>
            <person name="Kudrna D."/>
            <person name="Kulathinal R.J."/>
            <person name="Kumar S."/>
            <person name="Kwok R."/>
            <person name="Lander E."/>
            <person name="Langley C.H."/>
            <person name="Lapoint R."/>
            <person name="Lazzaro B.P."/>
            <person name="Lee S.J."/>
            <person name="Levesque L."/>
            <person name="Li R."/>
            <person name="Lin C.F."/>
            <person name="Lin M.F."/>
            <person name="Lindblad-Toh K."/>
            <person name="Llopart A."/>
            <person name="Long M."/>
            <person name="Low L."/>
            <person name="Lozovsky E."/>
            <person name="Lu J."/>
            <person name="Luo M."/>
            <person name="Machado C.A."/>
            <person name="Makalowski W."/>
            <person name="Marzo M."/>
            <person name="Matsuda M."/>
            <person name="Matzkin L."/>
            <person name="McAllister B."/>
            <person name="McBride C.S."/>
            <person name="McKernan B."/>
            <person name="McKernan K."/>
            <person name="Mendez-Lago M."/>
            <person name="Minx P."/>
            <person name="Mollenhauer M.U."/>
            <person name="Montooth K."/>
            <person name="Mount S.M."/>
            <person name="Mu X."/>
            <person name="Myers E."/>
            <person name="Negre B."/>
            <person name="Newfeld S."/>
            <person name="Nielsen R."/>
            <person name="Noor M.A."/>
            <person name="O'Grady P."/>
            <person name="Pachter L."/>
            <person name="Papaceit M."/>
            <person name="Parisi M.J."/>
            <person name="Parisi M."/>
            <person name="Parts L."/>
            <person name="Pedersen J.S."/>
            <person name="Pesole G."/>
            <person name="Phillippy A.M."/>
            <person name="Ponting C.P."/>
            <person name="Pop M."/>
            <person name="Porcelli D."/>
            <person name="Powell J.R."/>
            <person name="Prohaska S."/>
            <person name="Pruitt K."/>
            <person name="Puig M."/>
            <person name="Quesneville H."/>
            <person name="Ram K.R."/>
            <person name="Rand D."/>
            <person name="Rasmussen M.D."/>
            <person name="Reed L.K."/>
            <person name="Reenan R."/>
            <person name="Reily A."/>
            <person name="Remington K.A."/>
            <person name="Rieger T.T."/>
            <person name="Ritchie M.G."/>
            <person name="Robin C."/>
            <person name="Rogers Y.H."/>
            <person name="Rohde C."/>
            <person name="Rozas J."/>
            <person name="Rubenfield M.J."/>
            <person name="Ruiz A."/>
            <person name="Russo S."/>
            <person name="Salzberg S.L."/>
            <person name="Sanchez-Gracia A."/>
            <person name="Saranga D.J."/>
            <person name="Sato H."/>
            <person name="Schaeffer S.W."/>
            <person name="Schatz M.C."/>
            <person name="Schlenke T."/>
            <person name="Schwartz R."/>
            <person name="Segarra C."/>
            <person name="Singh R.S."/>
            <person name="Sirot L."/>
            <person name="Sirota M."/>
            <person name="Sisneros N.B."/>
            <person name="Smith C.D."/>
            <person name="Smith T.F."/>
            <person name="Spieth J."/>
            <person name="Stage D.E."/>
            <person name="Stark A."/>
            <person name="Stephan W."/>
            <person name="Strausberg R.L."/>
            <person name="Strempel S."/>
            <person name="Sturgill D."/>
            <person name="Sutton G."/>
            <person name="Sutton G.G."/>
            <person name="Tao W."/>
            <person name="Teichmann S."/>
            <person name="Tobari Y.N."/>
            <person name="Tomimura Y."/>
            <person name="Tsolas J.M."/>
            <person name="Valente V.L."/>
            <person name="Venter E."/>
            <person name="Venter J.C."/>
            <person name="Vicario S."/>
            <person name="Vieira F.G."/>
            <person name="Vilella A.J."/>
            <person name="Villasante A."/>
            <person name="Walenz B."/>
            <person name="Wang J."/>
            <person name="Wasserman M."/>
            <person name="Watts T."/>
            <person name="Wilson D."/>
            <person name="Wilson R.K."/>
            <person name="Wing R.A."/>
            <person name="Wolfner M.F."/>
            <person name="Wong A."/>
            <person name="Wong G.K."/>
            <person name="Wu C.I."/>
            <person name="Wu G."/>
            <person name="Yamamoto D."/>
            <person name="Yang H.P."/>
            <person name="Yang S.P."/>
            <person name="Yorke J.A."/>
            <person name="Yoshida K."/>
            <person name="Zdobnov E."/>
            <person name="Zhang P."/>
            <person name="Zhang Y."/>
            <person name="Zimin A.V."/>
            <person name="Baldwin J."/>
            <person name="Abdouelleil A."/>
            <person name="Abdulkadir J."/>
            <person name="Abebe A."/>
            <person name="Abera B."/>
            <person name="Abreu J."/>
            <person name="Acer S.C."/>
            <person name="Aftuck L."/>
            <person name="Alexander A."/>
            <person name="An P."/>
            <person name="Anderson E."/>
            <person name="Anderson S."/>
            <person name="Arachi H."/>
            <person name="Azer M."/>
            <person name="Bachantsang P."/>
            <person name="Barry A."/>
            <person name="Bayul T."/>
            <person name="Berlin A."/>
            <person name="Bessette D."/>
            <person name="Bloom T."/>
            <person name="Blye J."/>
            <person name="Boguslavskiy L."/>
            <person name="Bonnet C."/>
            <person name="Boukhgalter B."/>
            <person name="Bourzgui I."/>
            <person name="Brown A."/>
            <person name="Cahill P."/>
            <person name="Channer S."/>
            <person name="Cheshatsang Y."/>
            <person name="Chuda L."/>
            <person name="Citroen M."/>
            <person name="Collymore A."/>
            <person name="Cooke P."/>
            <person name="Costello M."/>
            <person name="D'Aco K."/>
            <person name="Daza R."/>
            <person name="De Haan G."/>
            <person name="DeGray S."/>
            <person name="DeMaso C."/>
            <person name="Dhargay N."/>
            <person name="Dooley K."/>
            <person name="Dooley E."/>
            <person name="Doricent M."/>
            <person name="Dorje P."/>
            <person name="Dorjee K."/>
            <person name="Dupes A."/>
            <person name="Elong R."/>
            <person name="Falk J."/>
            <person name="Farina A."/>
            <person name="Faro S."/>
            <person name="Ferguson D."/>
            <person name="Fisher S."/>
            <person name="Foley C.D."/>
            <person name="Franke A."/>
            <person name="Friedrich D."/>
            <person name="Gadbois L."/>
            <person name="Gearin G."/>
            <person name="Gearin C.R."/>
            <person name="Giannoukos G."/>
            <person name="Goode T."/>
            <person name="Graham J."/>
            <person name="Grandbois E."/>
            <person name="Grewal S."/>
            <person name="Gyaltsen K."/>
            <person name="Hafez N."/>
            <person name="Hagos B."/>
            <person name="Hall J."/>
            <person name="Henson C."/>
            <person name="Hollinger A."/>
            <person name="Honan T."/>
            <person name="Huard M.D."/>
            <person name="Hughes L."/>
            <person name="Hurhula B."/>
            <person name="Husby M.E."/>
            <person name="Kamat A."/>
            <person name="Kanga B."/>
            <person name="Kashin S."/>
            <person name="Khazanovich D."/>
            <person name="Kisner P."/>
            <person name="Lance K."/>
            <person name="Lara M."/>
            <person name="Lee W."/>
            <person name="Lennon N."/>
            <person name="Letendre F."/>
            <person name="LeVine R."/>
            <person name="Lipovsky A."/>
            <person name="Liu X."/>
            <person name="Liu J."/>
            <person name="Liu S."/>
            <person name="Lokyitsang T."/>
            <person name="Lokyitsang Y."/>
            <person name="Lubonja R."/>
            <person name="Lui A."/>
            <person name="MacDonald P."/>
            <person name="Magnisalis V."/>
            <person name="Maru K."/>
            <person name="Matthews C."/>
            <person name="McCusker W."/>
            <person name="McDonough S."/>
            <person name="Mehta T."/>
            <person name="Meldrim J."/>
            <person name="Meneus L."/>
            <person name="Mihai O."/>
            <person name="Mihalev A."/>
            <person name="Mihova T."/>
            <person name="Mittelman R."/>
            <person name="Mlenga V."/>
            <person name="Montmayeur A."/>
            <person name="Mulrain L."/>
            <person name="Navidi A."/>
            <person name="Naylor J."/>
            <person name="Negash T."/>
            <person name="Nguyen T."/>
            <person name="Nguyen N."/>
            <person name="Nicol R."/>
            <person name="Norbu C."/>
            <person name="Norbu N."/>
            <person name="Novod N."/>
            <person name="O'Neill B."/>
            <person name="Osman S."/>
            <person name="Markiewicz E."/>
            <person name="Oyono O.L."/>
            <person name="Patti C."/>
            <person name="Phunkhang P."/>
            <person name="Pierre F."/>
            <person name="Priest M."/>
            <person name="Raghuraman S."/>
            <person name="Rege F."/>
            <person name="Reyes R."/>
            <person name="Rise C."/>
            <person name="Rogov P."/>
            <person name="Ross K."/>
            <person name="Ryan E."/>
            <person name="Settipalli S."/>
            <person name="Shea T."/>
            <person name="Sherpa N."/>
            <person name="Shi L."/>
            <person name="Shih D."/>
            <person name="Sparrow T."/>
            <person name="Spaulding J."/>
            <person name="Stalker J."/>
            <person name="Stange-Thomann N."/>
            <person name="Stavropoulos S."/>
            <person name="Stone C."/>
            <person name="Strader C."/>
            <person name="Tesfaye S."/>
            <person name="Thomson T."/>
            <person name="Thoulutsang Y."/>
            <person name="Thoulutsang D."/>
            <person name="Topham K."/>
            <person name="Topping I."/>
            <person name="Tsamla T."/>
            <person name="Vassiliev H."/>
            <person name="Vo A."/>
            <person name="Wangchuk T."/>
            <person name="Wangdi T."/>
            <person name="Weiand M."/>
            <person name="Wilkinson J."/>
            <person name="Wilson A."/>
            <person name="Yadav S."/>
            <person name="Young G."/>
            <person name="Yu Q."/>
            <person name="Zembek L."/>
            <person name="Zhong D."/>
            <person name="Zimmer A."/>
            <person name="Zwirko Z."/>
            <person name="Jaffe D.B."/>
            <person name="Alvarez P."/>
            <person name="Brockman W."/>
            <person name="Butler J."/>
            <person name="Chin C."/>
            <person name="Gnerre S."/>
            <person name="Grabherr M."/>
            <person name="Kleber M."/>
            <person name="Mauceli E."/>
            <person name="MacCallum I."/>
        </authorList>
    </citation>
    <scope>NUCLEOTIDE SEQUENCE [LARGE SCALE GENOMIC DNA]</scope>
    <source>
        <strain evidence="10">Tucson 15287-2541.00</strain>
    </source>
</reference>
<dbReference type="PANTHER" id="PTHR24264">
    <property type="entry name" value="TRYPSIN-RELATED"/>
    <property type="match status" value="1"/>
</dbReference>
<organism evidence="10">
    <name type="scientific">Drosophila grimshawi</name>
    <name type="common">Hawaiian fruit fly</name>
    <name type="synonym">Idiomyia grimshawi</name>
    <dbReference type="NCBI Taxonomy" id="7222"/>
    <lineage>
        <taxon>Eukaryota</taxon>
        <taxon>Metazoa</taxon>
        <taxon>Ecdysozoa</taxon>
        <taxon>Arthropoda</taxon>
        <taxon>Hexapoda</taxon>
        <taxon>Insecta</taxon>
        <taxon>Pterygota</taxon>
        <taxon>Neoptera</taxon>
        <taxon>Endopterygota</taxon>
        <taxon>Diptera</taxon>
        <taxon>Brachycera</taxon>
        <taxon>Muscomorpha</taxon>
        <taxon>Ephydroidea</taxon>
        <taxon>Drosophilidae</taxon>
        <taxon>Drosophila</taxon>
        <taxon>Hawaiian Drosophila</taxon>
    </lineage>
</organism>
<keyword evidence="3 6" id="KW-0378">Hydrolase</keyword>
<proteinExistence type="predicted"/>
<dbReference type="InParanoid" id="B4JLW4"/>
<keyword evidence="5" id="KW-1015">Disulfide bond</keyword>
<dbReference type="PRINTS" id="PR00722">
    <property type="entry name" value="CHYMOTRYPSIN"/>
</dbReference>
<dbReference type="GO" id="GO:0005615">
    <property type="term" value="C:extracellular space"/>
    <property type="evidence" value="ECO:0007669"/>
    <property type="project" value="TreeGrafter"/>
</dbReference>
<dbReference type="Pfam" id="PF00089">
    <property type="entry name" value="Trypsin"/>
    <property type="match status" value="1"/>
</dbReference>
<dbReference type="PROSITE" id="PS00135">
    <property type="entry name" value="TRYPSIN_SER"/>
    <property type="match status" value="1"/>
</dbReference>
<dbReference type="AlphaFoldDB" id="B4JLW4"/>
<dbReference type="InterPro" id="IPR018114">
    <property type="entry name" value="TRYPSIN_HIS"/>
</dbReference>
<dbReference type="InterPro" id="IPR001314">
    <property type="entry name" value="Peptidase_S1A"/>
</dbReference>
<dbReference type="InterPro" id="IPR001254">
    <property type="entry name" value="Trypsin_dom"/>
</dbReference>
<dbReference type="HOGENOM" id="CLU_006842_7_2_1"/>
<evidence type="ECO:0000259" key="8">
    <source>
        <dbReference type="PROSITE" id="PS50240"/>
    </source>
</evidence>
<feature type="domain" description="Peptidase S1" evidence="8">
    <location>
        <begin position="49"/>
        <end position="285"/>
    </location>
</feature>
<evidence type="ECO:0000313" key="9">
    <source>
        <dbReference type="EMBL" id="EDV91725.1"/>
    </source>
</evidence>
<feature type="chain" id="PRO_5002809160" evidence="7">
    <location>
        <begin position="24"/>
        <end position="308"/>
    </location>
</feature>
<keyword evidence="10" id="KW-1185">Reference proteome</keyword>
<evidence type="ECO:0000256" key="5">
    <source>
        <dbReference type="ARBA" id="ARBA00023157"/>
    </source>
</evidence>
<evidence type="ECO:0000256" key="1">
    <source>
        <dbReference type="ARBA" id="ARBA00004239"/>
    </source>
</evidence>
<dbReference type="InterPro" id="IPR033116">
    <property type="entry name" value="TRYPSIN_SER"/>
</dbReference>
<accession>B4JLW4</accession>
<feature type="signal peptide" evidence="7">
    <location>
        <begin position="1"/>
        <end position="23"/>
    </location>
</feature>
<keyword evidence="2 6" id="KW-0645">Protease</keyword>
<dbReference type="FunFam" id="2.40.10.10:FF:000036">
    <property type="entry name" value="Trypsin beta"/>
    <property type="match status" value="1"/>
</dbReference>
<comment type="subcellular location">
    <subcellularLocation>
        <location evidence="1">Secreted</location>
        <location evidence="1">Extracellular space</location>
    </subcellularLocation>
</comment>
<dbReference type="CDD" id="cd00190">
    <property type="entry name" value="Tryp_SPc"/>
    <property type="match status" value="1"/>
</dbReference>
<evidence type="ECO:0000256" key="2">
    <source>
        <dbReference type="ARBA" id="ARBA00022670"/>
    </source>
</evidence>
<dbReference type="GO" id="GO:0006508">
    <property type="term" value="P:proteolysis"/>
    <property type="evidence" value="ECO:0007669"/>
    <property type="project" value="UniProtKB-KW"/>
</dbReference>
<evidence type="ECO:0000256" key="7">
    <source>
        <dbReference type="SAM" id="SignalP"/>
    </source>
</evidence>
<evidence type="ECO:0000313" key="10">
    <source>
        <dbReference type="Proteomes" id="UP000001070"/>
    </source>
</evidence>
<dbReference type="Proteomes" id="UP000001070">
    <property type="component" value="Unassembled WGS sequence"/>
</dbReference>
<dbReference type="STRING" id="7222.B4JLW4"/>
<name>B4JLW4_DROGR</name>
<dbReference type="InterPro" id="IPR043504">
    <property type="entry name" value="Peptidase_S1_PA_chymotrypsin"/>
</dbReference>
<dbReference type="SUPFAM" id="SSF50494">
    <property type="entry name" value="Trypsin-like serine proteases"/>
    <property type="match status" value="1"/>
</dbReference>
<dbReference type="FunCoup" id="B4JLW4">
    <property type="interactions" value="12"/>
</dbReference>
<dbReference type="EMBL" id="CH916371">
    <property type="protein sequence ID" value="EDV91725.1"/>
    <property type="molecule type" value="Genomic_DNA"/>
</dbReference>
<evidence type="ECO:0000256" key="3">
    <source>
        <dbReference type="ARBA" id="ARBA00022801"/>
    </source>
</evidence>
<protein>
    <submittedName>
        <fullName evidence="9">GH24443</fullName>
    </submittedName>
</protein>
<dbReference type="SMR" id="B4JLW4"/>
<dbReference type="GO" id="GO:0004252">
    <property type="term" value="F:serine-type endopeptidase activity"/>
    <property type="evidence" value="ECO:0007669"/>
    <property type="project" value="InterPro"/>
</dbReference>
<dbReference type="PhylomeDB" id="B4JLW4"/>
<keyword evidence="4 6" id="KW-0720">Serine protease</keyword>
<dbReference type="OrthoDB" id="10059102at2759"/>
<sequence length="308" mass="33903">MCVAKFIVYILLVFELYIERSISDSGQTWNCKANSNRHDDIDGAFHFLVTGGYRPEKNELVKFVVSLRTKEPRKFFGDNHFCGGSLISAKLVLTAAHCLFIGRSKIQARKLKVVAGAPRRLLQTVSTQEMKVEKVKPHSKFSSTRLVNDIGIVKLKDGVQTDETFVAIIPLTDRDPQPGKQCTVVGWGTVIQYGPIPDEAVNADLSINTYAFCSKLQGFTKGMICASNANDHQADSCQGDSGGPLICEGKIAGIVSYGFGCGVPNSAGIYTDVHHFRKWIESNVATCHLPLANWLHCLILAAMQLYYL</sequence>
<dbReference type="eggNOG" id="KOG3627">
    <property type="taxonomic scope" value="Eukaryota"/>
</dbReference>